<dbReference type="Proteomes" id="UP001226762">
    <property type="component" value="Unassembled WGS sequence"/>
</dbReference>
<organism evidence="3 4">
    <name type="scientific">Marimonas arenosa</name>
    <dbReference type="NCBI Taxonomy" id="1795305"/>
    <lineage>
        <taxon>Bacteria</taxon>
        <taxon>Pseudomonadati</taxon>
        <taxon>Pseudomonadota</taxon>
        <taxon>Alphaproteobacteria</taxon>
        <taxon>Rhodobacterales</taxon>
        <taxon>Paracoccaceae</taxon>
        <taxon>Marimonas</taxon>
    </lineage>
</organism>
<comment type="caution">
    <text evidence="3">The sequence shown here is derived from an EMBL/GenBank/DDBJ whole genome shotgun (WGS) entry which is preliminary data.</text>
</comment>
<proteinExistence type="predicted"/>
<keyword evidence="4" id="KW-1185">Reference proteome</keyword>
<keyword evidence="2" id="KW-0472">Membrane</keyword>
<feature type="transmembrane region" description="Helical" evidence="2">
    <location>
        <begin position="61"/>
        <end position="83"/>
    </location>
</feature>
<evidence type="ECO:0000313" key="3">
    <source>
        <dbReference type="EMBL" id="MDQ2091661.1"/>
    </source>
</evidence>
<dbReference type="AlphaFoldDB" id="A0AAE3WEQ9"/>
<gene>
    <name evidence="3" type="ORF">NO357_17305</name>
</gene>
<keyword evidence="2" id="KW-0812">Transmembrane</keyword>
<evidence type="ECO:0000256" key="1">
    <source>
        <dbReference type="SAM" id="MobiDB-lite"/>
    </source>
</evidence>
<feature type="compositionally biased region" description="Basic residues" evidence="1">
    <location>
        <begin position="30"/>
        <end position="43"/>
    </location>
</feature>
<evidence type="ECO:0000313" key="4">
    <source>
        <dbReference type="Proteomes" id="UP001226762"/>
    </source>
</evidence>
<keyword evidence="2" id="KW-1133">Transmembrane helix</keyword>
<dbReference type="EMBL" id="JANHAX010000006">
    <property type="protein sequence ID" value="MDQ2091661.1"/>
    <property type="molecule type" value="Genomic_DNA"/>
</dbReference>
<name>A0AAE3WEQ9_9RHOB</name>
<feature type="region of interest" description="Disordered" evidence="1">
    <location>
        <begin position="1"/>
        <end position="54"/>
    </location>
</feature>
<protein>
    <submittedName>
        <fullName evidence="3">Uncharacterized protein</fullName>
    </submittedName>
</protein>
<accession>A0AAE3WEQ9</accession>
<reference evidence="3" key="2">
    <citation type="submission" date="2023-02" db="EMBL/GenBank/DDBJ databases">
        <title>'Rhodoalgimonas zhirmunskyi' gen. nov., isolated from a red alga.</title>
        <authorList>
            <person name="Nedashkovskaya O.I."/>
            <person name="Otstavnykh N.Y."/>
            <person name="Bystritskaya E.P."/>
            <person name="Balabanova L.A."/>
            <person name="Isaeva M.P."/>
        </authorList>
    </citation>
    <scope>NUCLEOTIDE SEQUENCE</scope>
    <source>
        <strain evidence="3">KCTC 52189</strain>
    </source>
</reference>
<sequence length="104" mass="10940">MAVFPQYDGLAKNSSSAATKSLARLPHLPRCVRHPGERRRRRPQGSISPRTPSHLRNTASFILLASALLAVAAVLAEIVTIGFGSVGEDGIDKIDVLAAVASAP</sequence>
<reference evidence="3" key="1">
    <citation type="submission" date="2022-07" db="EMBL/GenBank/DDBJ databases">
        <authorList>
            <person name="Otstavnykh N."/>
            <person name="Isaeva M."/>
            <person name="Bystritskaya E."/>
        </authorList>
    </citation>
    <scope>NUCLEOTIDE SEQUENCE</scope>
    <source>
        <strain evidence="3">KCTC 52189</strain>
    </source>
</reference>
<evidence type="ECO:0000256" key="2">
    <source>
        <dbReference type="SAM" id="Phobius"/>
    </source>
</evidence>